<dbReference type="AlphaFoldDB" id="X0Y5L6"/>
<feature type="compositionally biased region" description="Acidic residues" evidence="1">
    <location>
        <begin position="59"/>
        <end position="69"/>
    </location>
</feature>
<comment type="caution">
    <text evidence="2">The sequence shown here is derived from an EMBL/GenBank/DDBJ whole genome shotgun (WGS) entry which is preliminary data.</text>
</comment>
<evidence type="ECO:0000313" key="2">
    <source>
        <dbReference type="EMBL" id="GAG42592.1"/>
    </source>
</evidence>
<feature type="non-terminal residue" evidence="2">
    <location>
        <position position="1"/>
    </location>
</feature>
<organism evidence="2">
    <name type="scientific">marine sediment metagenome</name>
    <dbReference type="NCBI Taxonomy" id="412755"/>
    <lineage>
        <taxon>unclassified sequences</taxon>
        <taxon>metagenomes</taxon>
        <taxon>ecological metagenomes</taxon>
    </lineage>
</organism>
<feature type="region of interest" description="Disordered" evidence="1">
    <location>
        <begin position="160"/>
        <end position="179"/>
    </location>
</feature>
<evidence type="ECO:0000256" key="1">
    <source>
        <dbReference type="SAM" id="MobiDB-lite"/>
    </source>
</evidence>
<reference evidence="2" key="1">
    <citation type="journal article" date="2014" name="Front. Microbiol.">
        <title>High frequency of phylogenetically diverse reductive dehalogenase-homologous genes in deep subseafloor sedimentary metagenomes.</title>
        <authorList>
            <person name="Kawai M."/>
            <person name="Futagami T."/>
            <person name="Toyoda A."/>
            <person name="Takaki Y."/>
            <person name="Nishi S."/>
            <person name="Hori S."/>
            <person name="Arai W."/>
            <person name="Tsubouchi T."/>
            <person name="Morono Y."/>
            <person name="Uchiyama I."/>
            <person name="Ito T."/>
            <person name="Fujiyama A."/>
            <person name="Inagaki F."/>
            <person name="Takami H."/>
        </authorList>
    </citation>
    <scope>NUCLEOTIDE SEQUENCE</scope>
    <source>
        <strain evidence="2">Expedition CK06-06</strain>
    </source>
</reference>
<proteinExistence type="predicted"/>
<protein>
    <submittedName>
        <fullName evidence="2">Uncharacterized protein</fullName>
    </submittedName>
</protein>
<sequence>DDDKGEKQKAKEGDDDDGEAEDDFEAMAVKLGGAISAKKISTGAMETLLAAIQEANTIPDEETADEPEPEAAGAEAMSSKKDAAKMVTMQAQIAALTEDKVERDAATIRKGDVDEAYARLKDRPLGANLRSKFDDYHTRFGAEAFKVHVDTLAATVGAIPSSGDDLGVDFRAAGGDSET</sequence>
<accession>X0Y5L6</accession>
<feature type="region of interest" description="Disordered" evidence="1">
    <location>
        <begin position="57"/>
        <end position="80"/>
    </location>
</feature>
<feature type="compositionally biased region" description="Basic and acidic residues" evidence="1">
    <location>
        <begin position="1"/>
        <end position="12"/>
    </location>
</feature>
<gene>
    <name evidence="2" type="ORF">S01H1_83039</name>
</gene>
<feature type="region of interest" description="Disordered" evidence="1">
    <location>
        <begin position="1"/>
        <end position="24"/>
    </location>
</feature>
<feature type="compositionally biased region" description="Acidic residues" evidence="1">
    <location>
        <begin position="13"/>
        <end position="24"/>
    </location>
</feature>
<feature type="non-terminal residue" evidence="2">
    <location>
        <position position="179"/>
    </location>
</feature>
<dbReference type="EMBL" id="BARS01056371">
    <property type="protein sequence ID" value="GAG42592.1"/>
    <property type="molecule type" value="Genomic_DNA"/>
</dbReference>
<name>X0Y5L6_9ZZZZ</name>